<dbReference type="PRINTS" id="PR00292">
    <property type="entry name" value="POTATOINHBTR"/>
</dbReference>
<gene>
    <name evidence="4" type="ORF">CRG98_037793</name>
</gene>
<evidence type="ECO:0000313" key="4">
    <source>
        <dbReference type="EMBL" id="PKI41829.1"/>
    </source>
</evidence>
<keyword evidence="2" id="KW-0646">Protease inhibitor</keyword>
<dbReference type="PANTHER" id="PTHR33091">
    <property type="entry name" value="PROTEIN, PUTATIVE, EXPRESSED-RELATED"/>
    <property type="match status" value="1"/>
</dbReference>
<accession>A0A2I0ICW8</accession>
<keyword evidence="3" id="KW-0722">Serine protease inhibitor</keyword>
<dbReference type="InterPro" id="IPR036354">
    <property type="entry name" value="Prot_inh_pot1_sf"/>
</dbReference>
<dbReference type="Gene3D" id="3.30.10.10">
    <property type="entry name" value="Trypsin Inhibitor V, subunit A"/>
    <property type="match status" value="1"/>
</dbReference>
<dbReference type="GO" id="GO:0009611">
    <property type="term" value="P:response to wounding"/>
    <property type="evidence" value="ECO:0007669"/>
    <property type="project" value="InterPro"/>
</dbReference>
<proteinExistence type="inferred from homology"/>
<dbReference type="SUPFAM" id="SSF54654">
    <property type="entry name" value="CI-2 family of serine protease inhibitors"/>
    <property type="match status" value="1"/>
</dbReference>
<evidence type="ECO:0000256" key="3">
    <source>
        <dbReference type="ARBA" id="ARBA00022900"/>
    </source>
</evidence>
<dbReference type="PROSITE" id="PS00285">
    <property type="entry name" value="POTATO_INHIBITOR"/>
    <property type="match status" value="1"/>
</dbReference>
<dbReference type="InterPro" id="IPR000864">
    <property type="entry name" value="Prot_inh_pot1"/>
</dbReference>
<organism evidence="4 5">
    <name type="scientific">Punica granatum</name>
    <name type="common">Pomegranate</name>
    <dbReference type="NCBI Taxonomy" id="22663"/>
    <lineage>
        <taxon>Eukaryota</taxon>
        <taxon>Viridiplantae</taxon>
        <taxon>Streptophyta</taxon>
        <taxon>Embryophyta</taxon>
        <taxon>Tracheophyta</taxon>
        <taxon>Spermatophyta</taxon>
        <taxon>Magnoliopsida</taxon>
        <taxon>eudicotyledons</taxon>
        <taxon>Gunneridae</taxon>
        <taxon>Pentapetalae</taxon>
        <taxon>rosids</taxon>
        <taxon>malvids</taxon>
        <taxon>Myrtales</taxon>
        <taxon>Lythraceae</taxon>
        <taxon>Punica</taxon>
    </lineage>
</organism>
<reference evidence="4 5" key="1">
    <citation type="submission" date="2017-11" db="EMBL/GenBank/DDBJ databases">
        <title>De-novo sequencing of pomegranate (Punica granatum L.) genome.</title>
        <authorList>
            <person name="Akparov Z."/>
            <person name="Amiraslanov A."/>
            <person name="Hajiyeva S."/>
            <person name="Abbasov M."/>
            <person name="Kaur K."/>
            <person name="Hamwieh A."/>
            <person name="Solovyev V."/>
            <person name="Salamov A."/>
            <person name="Braich B."/>
            <person name="Kosarev P."/>
            <person name="Mahmoud A."/>
            <person name="Hajiyev E."/>
            <person name="Babayeva S."/>
            <person name="Izzatullayeva V."/>
            <person name="Mammadov A."/>
            <person name="Mammadov A."/>
            <person name="Sharifova S."/>
            <person name="Ojaghi J."/>
            <person name="Eynullazada K."/>
            <person name="Bayramov B."/>
            <person name="Abdulazimova A."/>
            <person name="Shahmuradov I."/>
        </authorList>
    </citation>
    <scope>NUCLEOTIDE SEQUENCE [LARGE SCALE GENOMIC DNA]</scope>
    <source>
        <strain evidence="5">cv. AG2017</strain>
        <tissue evidence="4">Leaf</tissue>
    </source>
</reference>
<dbReference type="Proteomes" id="UP000233551">
    <property type="component" value="Unassembled WGS sequence"/>
</dbReference>
<dbReference type="GO" id="GO:0004867">
    <property type="term" value="F:serine-type endopeptidase inhibitor activity"/>
    <property type="evidence" value="ECO:0007669"/>
    <property type="project" value="UniProtKB-KW"/>
</dbReference>
<sequence length="78" mass="8441">MPNPCPPGKSSWPELIGTDGEAAAPTIEKDNPNVKASIVKEGNLVTPDFHCDRVCVYVNDSGIVTRAPSDWLINYVTK</sequence>
<comment type="similarity">
    <text evidence="1">Belongs to the protease inhibitor I13 (potato type I serine protease inhibitor) family.</text>
</comment>
<protein>
    <submittedName>
        <fullName evidence="4">Uncharacterized protein</fullName>
    </submittedName>
</protein>
<name>A0A2I0ICW8_PUNGR</name>
<dbReference type="EMBL" id="PGOL01003295">
    <property type="protein sequence ID" value="PKI41829.1"/>
    <property type="molecule type" value="Genomic_DNA"/>
</dbReference>
<evidence type="ECO:0000256" key="1">
    <source>
        <dbReference type="ARBA" id="ARBA00008210"/>
    </source>
</evidence>
<dbReference type="PANTHER" id="PTHR33091:SF73">
    <property type="entry name" value="INHIBITOR OF TRYPSIN AND HAGEMAN FACTOR-LIKE"/>
    <property type="match status" value="1"/>
</dbReference>
<comment type="caution">
    <text evidence="4">The sequence shown here is derived from an EMBL/GenBank/DDBJ whole genome shotgun (WGS) entry which is preliminary data.</text>
</comment>
<dbReference type="AlphaFoldDB" id="A0A2I0ICW8"/>
<dbReference type="Pfam" id="PF00280">
    <property type="entry name" value="potato_inhibit"/>
    <property type="match status" value="1"/>
</dbReference>
<evidence type="ECO:0000256" key="2">
    <source>
        <dbReference type="ARBA" id="ARBA00022690"/>
    </source>
</evidence>
<keyword evidence="5" id="KW-1185">Reference proteome</keyword>
<evidence type="ECO:0000313" key="5">
    <source>
        <dbReference type="Proteomes" id="UP000233551"/>
    </source>
</evidence>